<evidence type="ECO:0000313" key="3">
    <source>
        <dbReference type="Proteomes" id="UP000236754"/>
    </source>
</evidence>
<evidence type="ECO:0000313" key="2">
    <source>
        <dbReference type="EMBL" id="SEG94333.1"/>
    </source>
</evidence>
<accession>A0A1H6EAS7</accession>
<feature type="region of interest" description="Disordered" evidence="1">
    <location>
        <begin position="1"/>
        <end position="25"/>
    </location>
</feature>
<keyword evidence="3" id="KW-1185">Reference proteome</keyword>
<evidence type="ECO:0000256" key="1">
    <source>
        <dbReference type="SAM" id="MobiDB-lite"/>
    </source>
</evidence>
<dbReference type="AlphaFoldDB" id="A0A1H6EAS7"/>
<protein>
    <submittedName>
        <fullName evidence="2">Uncharacterized protein</fullName>
    </submittedName>
</protein>
<dbReference type="Proteomes" id="UP000236754">
    <property type="component" value="Unassembled WGS sequence"/>
</dbReference>
<name>A0A1H6EAS7_9ACTN</name>
<proteinExistence type="predicted"/>
<sequence>MPRRRPGHIRAGAPGSHQTTGTRPVIDGLSSRAVSEIIRLEHTRNYLQPGDVSAAVSLWKDYVHQPERTLWHDYEWGNVHWYCCGNPLEARALLDTVMQALSPRSARELRKIVHRSDAVWNLPTPPYDAAGR</sequence>
<gene>
    <name evidence="2" type="ORF">SAMN05216223_1302</name>
</gene>
<organism evidence="2 3">
    <name type="scientific">Actinacidiphila yanglinensis</name>
    <dbReference type="NCBI Taxonomy" id="310779"/>
    <lineage>
        <taxon>Bacteria</taxon>
        <taxon>Bacillati</taxon>
        <taxon>Actinomycetota</taxon>
        <taxon>Actinomycetes</taxon>
        <taxon>Kitasatosporales</taxon>
        <taxon>Streptomycetaceae</taxon>
        <taxon>Actinacidiphila</taxon>
    </lineage>
</organism>
<reference evidence="2 3" key="1">
    <citation type="submission" date="2016-10" db="EMBL/GenBank/DDBJ databases">
        <authorList>
            <person name="de Groot N.N."/>
        </authorList>
    </citation>
    <scope>NUCLEOTIDE SEQUENCE [LARGE SCALE GENOMIC DNA]</scope>
    <source>
        <strain evidence="2 3">CGMCC 4.2023</strain>
    </source>
</reference>
<dbReference type="EMBL" id="FNVU01000030">
    <property type="protein sequence ID" value="SEG94333.1"/>
    <property type="molecule type" value="Genomic_DNA"/>
</dbReference>